<evidence type="ECO:0000259" key="5">
    <source>
        <dbReference type="Pfam" id="PF04073"/>
    </source>
</evidence>
<protein>
    <recommendedName>
        <fullName evidence="4">Cys-tRNA(Pro)/Cys-tRNA(Cys) deacylase</fullName>
        <ecNumber evidence="4">4.2.-.-</ecNumber>
    </recommendedName>
</protein>
<feature type="domain" description="YbaK/aminoacyl-tRNA synthetase-associated" evidence="5">
    <location>
        <begin position="31"/>
        <end position="145"/>
    </location>
</feature>
<evidence type="ECO:0000256" key="4">
    <source>
        <dbReference type="PIRNR" id="PIRNR006181"/>
    </source>
</evidence>
<dbReference type="InterPro" id="IPR004369">
    <property type="entry name" value="Prolyl-tRNA_editing_YbaK/EbsC"/>
</dbReference>
<dbReference type="Gene3D" id="3.90.960.10">
    <property type="entry name" value="YbaK/aminoacyl-tRNA synthetase-associated domain"/>
    <property type="match status" value="1"/>
</dbReference>
<gene>
    <name evidence="6" type="primary">ybaK</name>
    <name evidence="6" type="ORF">HOP52_10850</name>
</gene>
<dbReference type="InterPro" id="IPR036754">
    <property type="entry name" value="YbaK/aa-tRNA-synt-asso_dom_sf"/>
</dbReference>
<name>A0ABS9P907_9GAMM</name>
<dbReference type="Pfam" id="PF04073">
    <property type="entry name" value="tRNA_edit"/>
    <property type="match status" value="1"/>
</dbReference>
<comment type="similarity">
    <text evidence="1 4">Belongs to the prolyl-tRNA editing family. YbaK/EbsC subfamily.</text>
</comment>
<evidence type="ECO:0000256" key="3">
    <source>
        <dbReference type="ARBA" id="ARBA00023239"/>
    </source>
</evidence>
<dbReference type="EMBL" id="JABFUC010000008">
    <property type="protein sequence ID" value="MCG6658253.1"/>
    <property type="molecule type" value="Genomic_DNA"/>
</dbReference>
<comment type="caution">
    <text evidence="6">The sequence shown here is derived from an EMBL/GenBank/DDBJ whole genome shotgun (WGS) entry which is preliminary data.</text>
</comment>
<dbReference type="PANTHER" id="PTHR30411:SF0">
    <property type="entry name" value="CYS-TRNA(PRO)_CYS-TRNA(CYS) DEACYLASE YBAK"/>
    <property type="match status" value="1"/>
</dbReference>
<dbReference type="SUPFAM" id="SSF55826">
    <property type="entry name" value="YbaK/ProRS associated domain"/>
    <property type="match status" value="1"/>
</dbReference>
<organism evidence="6 7">
    <name type="scientific">Billgrantia campisalis</name>
    <dbReference type="NCBI Taxonomy" id="74661"/>
    <lineage>
        <taxon>Bacteria</taxon>
        <taxon>Pseudomonadati</taxon>
        <taxon>Pseudomonadota</taxon>
        <taxon>Gammaproteobacteria</taxon>
        <taxon>Oceanospirillales</taxon>
        <taxon>Halomonadaceae</taxon>
        <taxon>Billgrantia</taxon>
    </lineage>
</organism>
<evidence type="ECO:0000313" key="6">
    <source>
        <dbReference type="EMBL" id="MCG6658253.1"/>
    </source>
</evidence>
<keyword evidence="3 4" id="KW-0456">Lyase</keyword>
<sequence length="156" mass="16550">MTPAIRQLEREGVDFTLLSYEHDPRTPAYGEEAAQALGLDPQGVFKTLVARLDDGRLVVAMVPVRARLDLKALARAAGARKAVLAEAAEAERATGYVVGGISPLGQKRRLAAYLDASAQALAAIHVSGGRRGLEIRLAPGELMRLSGARTAELARP</sequence>
<evidence type="ECO:0000256" key="1">
    <source>
        <dbReference type="ARBA" id="ARBA00009798"/>
    </source>
</evidence>
<dbReference type="PANTHER" id="PTHR30411">
    <property type="entry name" value="CYTOPLASMIC PROTEIN"/>
    <property type="match status" value="1"/>
</dbReference>
<dbReference type="CDD" id="cd00002">
    <property type="entry name" value="YbaK_deacylase"/>
    <property type="match status" value="1"/>
</dbReference>
<proteinExistence type="inferred from homology"/>
<keyword evidence="2 4" id="KW-0648">Protein biosynthesis</keyword>
<evidence type="ECO:0000313" key="7">
    <source>
        <dbReference type="Proteomes" id="UP000814385"/>
    </source>
</evidence>
<dbReference type="NCBIfam" id="TIGR00011">
    <property type="entry name" value="YbaK_EbsC"/>
    <property type="match status" value="1"/>
</dbReference>
<reference evidence="6 7" key="1">
    <citation type="submission" date="2020-05" db="EMBL/GenBank/DDBJ databases">
        <title>Comparative genomic analysis of denitrifying bacteria from Halomonas genus.</title>
        <authorList>
            <person name="Wang L."/>
            <person name="Shao Z."/>
        </authorList>
    </citation>
    <scope>NUCLEOTIDE SEQUENCE [LARGE SCALE GENOMIC DNA]</scope>
    <source>
        <strain evidence="6 7">A4</strain>
    </source>
</reference>
<dbReference type="InterPro" id="IPR007214">
    <property type="entry name" value="YbaK/aa-tRNA-synth-assoc-dom"/>
</dbReference>
<accession>A0ABS9P907</accession>
<dbReference type="PIRSF" id="PIRSF006181">
    <property type="entry name" value="EbsC_YbaK"/>
    <property type="match status" value="1"/>
</dbReference>
<evidence type="ECO:0000256" key="2">
    <source>
        <dbReference type="ARBA" id="ARBA00022917"/>
    </source>
</evidence>
<dbReference type="RefSeq" id="WP_238977405.1">
    <property type="nucleotide sequence ID" value="NZ_JABFUC010000008.1"/>
</dbReference>
<dbReference type="Proteomes" id="UP000814385">
    <property type="component" value="Unassembled WGS sequence"/>
</dbReference>
<dbReference type="EC" id="4.2.-.-" evidence="4"/>
<keyword evidence="7" id="KW-1185">Reference proteome</keyword>